<keyword evidence="2" id="KW-1185">Reference proteome</keyword>
<evidence type="ECO:0000313" key="1">
    <source>
        <dbReference type="EMBL" id="TQI94670.1"/>
    </source>
</evidence>
<evidence type="ECO:0000313" key="2">
    <source>
        <dbReference type="Proteomes" id="UP000320876"/>
    </source>
</evidence>
<organism evidence="1 2">
    <name type="scientific">Amycolatopsis cihanbeyliensis</name>
    <dbReference type="NCBI Taxonomy" id="1128664"/>
    <lineage>
        <taxon>Bacteria</taxon>
        <taxon>Bacillati</taxon>
        <taxon>Actinomycetota</taxon>
        <taxon>Actinomycetes</taxon>
        <taxon>Pseudonocardiales</taxon>
        <taxon>Pseudonocardiaceae</taxon>
        <taxon>Amycolatopsis</taxon>
    </lineage>
</organism>
<accession>A0A542CV35</accession>
<dbReference type="Proteomes" id="UP000320876">
    <property type="component" value="Unassembled WGS sequence"/>
</dbReference>
<reference evidence="1 2" key="1">
    <citation type="submission" date="2019-06" db="EMBL/GenBank/DDBJ databases">
        <title>Sequencing the genomes of 1000 actinobacteria strains.</title>
        <authorList>
            <person name="Klenk H.-P."/>
        </authorList>
    </citation>
    <scope>NUCLEOTIDE SEQUENCE [LARGE SCALE GENOMIC DNA]</scope>
    <source>
        <strain evidence="1 2">DSM 45679</strain>
    </source>
</reference>
<proteinExistence type="predicted"/>
<sequence>NFFLLVVSVIVTGLHVVCVDAFDGEVVDRAYRCVVADGHNPHLLAVAGEELSPPSIQENSISTCFQKI</sequence>
<comment type="caution">
    <text evidence="1">The sequence shown here is derived from an EMBL/GenBank/DDBJ whole genome shotgun (WGS) entry which is preliminary data.</text>
</comment>
<feature type="non-terminal residue" evidence="1">
    <location>
        <position position="1"/>
    </location>
</feature>
<dbReference type="EMBL" id="VFML01000002">
    <property type="protein sequence ID" value="TQI94670.1"/>
    <property type="molecule type" value="Genomic_DNA"/>
</dbReference>
<gene>
    <name evidence="1" type="ORF">FB471_6843</name>
</gene>
<name>A0A542CV35_AMYCI</name>
<protein>
    <submittedName>
        <fullName evidence="1">Uncharacterized protein</fullName>
    </submittedName>
</protein>
<dbReference type="RefSeq" id="WP_211358313.1">
    <property type="nucleotide sequence ID" value="NZ_VFML01000002.1"/>
</dbReference>
<dbReference type="AlphaFoldDB" id="A0A542CV35"/>